<dbReference type="Proteomes" id="UP000887013">
    <property type="component" value="Unassembled WGS sequence"/>
</dbReference>
<name>A0A8X6T8B3_NEPPI</name>
<feature type="compositionally biased region" description="Polar residues" evidence="1">
    <location>
        <begin position="1"/>
        <end position="20"/>
    </location>
</feature>
<reference evidence="2" key="1">
    <citation type="submission" date="2020-08" db="EMBL/GenBank/DDBJ databases">
        <title>Multicomponent nature underlies the extraordinary mechanical properties of spider dragline silk.</title>
        <authorList>
            <person name="Kono N."/>
            <person name="Nakamura H."/>
            <person name="Mori M."/>
            <person name="Yoshida Y."/>
            <person name="Ohtoshi R."/>
            <person name="Malay A.D."/>
            <person name="Moran D.A.P."/>
            <person name="Tomita M."/>
            <person name="Numata K."/>
            <person name="Arakawa K."/>
        </authorList>
    </citation>
    <scope>NUCLEOTIDE SEQUENCE</scope>
</reference>
<keyword evidence="3" id="KW-1185">Reference proteome</keyword>
<sequence length="142" mass="16085">MMKQTSPKHAECSSESTVASGKNDPGVNNHHDIEETVEMNDVDHRNSTDLSRRDAPNIINLIKAKPHFTNNRNNIKSNLVIANFNCDQLLQRTTLDNMATAEAILKAPRSNNSSIKNRNIGHIEYDIFDMHETQNVFQLFPN</sequence>
<feature type="region of interest" description="Disordered" evidence="1">
    <location>
        <begin position="1"/>
        <end position="30"/>
    </location>
</feature>
<organism evidence="2 3">
    <name type="scientific">Nephila pilipes</name>
    <name type="common">Giant wood spider</name>
    <name type="synonym">Nephila maculata</name>
    <dbReference type="NCBI Taxonomy" id="299642"/>
    <lineage>
        <taxon>Eukaryota</taxon>
        <taxon>Metazoa</taxon>
        <taxon>Ecdysozoa</taxon>
        <taxon>Arthropoda</taxon>
        <taxon>Chelicerata</taxon>
        <taxon>Arachnida</taxon>
        <taxon>Araneae</taxon>
        <taxon>Araneomorphae</taxon>
        <taxon>Entelegynae</taxon>
        <taxon>Araneoidea</taxon>
        <taxon>Nephilidae</taxon>
        <taxon>Nephila</taxon>
    </lineage>
</organism>
<evidence type="ECO:0000313" key="2">
    <source>
        <dbReference type="EMBL" id="GFS87157.1"/>
    </source>
</evidence>
<gene>
    <name evidence="2" type="ORF">NPIL_582621</name>
</gene>
<proteinExistence type="predicted"/>
<protein>
    <submittedName>
        <fullName evidence="2">Uncharacterized protein</fullName>
    </submittedName>
</protein>
<comment type="caution">
    <text evidence="2">The sequence shown here is derived from an EMBL/GenBank/DDBJ whole genome shotgun (WGS) entry which is preliminary data.</text>
</comment>
<evidence type="ECO:0000256" key="1">
    <source>
        <dbReference type="SAM" id="MobiDB-lite"/>
    </source>
</evidence>
<feature type="region of interest" description="Disordered" evidence="1">
    <location>
        <begin position="35"/>
        <end position="54"/>
    </location>
</feature>
<dbReference type="AlphaFoldDB" id="A0A8X6T8B3"/>
<feature type="compositionally biased region" description="Basic and acidic residues" evidence="1">
    <location>
        <begin position="41"/>
        <end position="54"/>
    </location>
</feature>
<dbReference type="EMBL" id="BMAW01004130">
    <property type="protein sequence ID" value="GFS87157.1"/>
    <property type="molecule type" value="Genomic_DNA"/>
</dbReference>
<evidence type="ECO:0000313" key="3">
    <source>
        <dbReference type="Proteomes" id="UP000887013"/>
    </source>
</evidence>
<accession>A0A8X6T8B3</accession>